<dbReference type="NCBIfam" id="NF045780">
    <property type="entry name" value="TrlF_fam_ATP"/>
    <property type="match status" value="1"/>
</dbReference>
<protein>
    <submittedName>
        <fullName evidence="2">PHP-like protein</fullName>
    </submittedName>
</protein>
<gene>
    <name evidence="2" type="ORF">FHI69_02550</name>
</gene>
<evidence type="ECO:0000313" key="2">
    <source>
        <dbReference type="EMBL" id="TNC78198.1"/>
    </source>
</evidence>
<dbReference type="GO" id="GO:0005524">
    <property type="term" value="F:ATP binding"/>
    <property type="evidence" value="ECO:0007669"/>
    <property type="project" value="InterPro"/>
</dbReference>
<dbReference type="InterPro" id="IPR003141">
    <property type="entry name" value="Pol/His_phosphatase_N"/>
</dbReference>
<dbReference type="AlphaFoldDB" id="A0A5C4NXD5"/>
<dbReference type="InterPro" id="IPR003959">
    <property type="entry name" value="ATPase_AAA_core"/>
</dbReference>
<accession>A0A5C4NXD5</accession>
<dbReference type="SUPFAM" id="SSF89550">
    <property type="entry name" value="PHP domain-like"/>
    <property type="match status" value="1"/>
</dbReference>
<sequence>MTEKLAECTALTNGAHFYRGDLHIHSFAASHDVKDAGMTAQAIIDTAVAEKLDLIAIADHNEIQNVRAALAAGKAVGLLVIPAVELSTPEGHLLCYFPTIEAIEQFHGRLELSDRGTQNSRCKTNMTRCLDLIEEQNGFGVLAHIDGGNGLETNDPGASPHKLDILCHRALLGIELNTAMSPVSYTKDDEEPIRVGIGKQRIEKLGLGERQYLARILNSDSHTLNALGRNARNDQKLTRYKMTVPSFLGLRHALEECDSRVRLEDEVPETTPFVLGAAFGGGFLDAQAIHFSRNLNCIIGGRGTGKSTTFEAIRCLVGSPTEAEMVDSEVWPNQLHLFWKDEAGQEHSLSRSIGAEVENLDDGQDGPVTFGIDCFSQGEAARVREQAKTDPLALMKYLDTFTGVREALVEEAAALQSLSDKHNDILKAEKQVALIPQTQRSLSTIQQQLTAFQAAKGAEIMQLQRSLANEKGRRESLTKSIADIGQTIVNQSVTNLIGDARAFVEGDDITTGVSEASAIVMLADAFKQRAEELEQQLNEAFKCFKENARHEMDAWVLKERPIREDIEVRRGALEQQGVKLNMAHINKLTTDEATHKQTLTTLKSWEPHLQRLQSEYAALLSQRWAARSKVAMFRQRYAAMATKALGEVLTDLRVKLQYIESGFAEQAVAIVAAALGWRTVSHAKAKLLIVSLTVPGLLEAVSKTRVATLTAILTEDGIPQFGKAEAEEIITKLGEPAVKASLEQCKVDDFPKLTVSRHSGGTNGAATLMKREFSQLSLGQQQSVLLALILSSDSKRPLIIDQPEDNLDSEFIFHTFVPVLRRAKERRQVIIVTHNANIAVLGDAEQLIVLKTNRDRSQIVARGSIDDIVARDAACKILEGAKEAFARRARIYGIL</sequence>
<name>A0A5C4NXD5_9BURK</name>
<comment type="caution">
    <text evidence="2">The sequence shown here is derived from an EMBL/GenBank/DDBJ whole genome shotgun (WGS) entry which is preliminary data.</text>
</comment>
<dbReference type="InterPro" id="IPR054787">
    <property type="entry name" value="TrlF_ATPase"/>
</dbReference>
<evidence type="ECO:0000313" key="3">
    <source>
        <dbReference type="Proteomes" id="UP000305681"/>
    </source>
</evidence>
<dbReference type="GO" id="GO:0035312">
    <property type="term" value="F:5'-3' DNA exonuclease activity"/>
    <property type="evidence" value="ECO:0007669"/>
    <property type="project" value="TreeGrafter"/>
</dbReference>
<evidence type="ECO:0000259" key="1">
    <source>
        <dbReference type="SMART" id="SM00481"/>
    </source>
</evidence>
<dbReference type="Pfam" id="PF13304">
    <property type="entry name" value="AAA_21"/>
    <property type="match status" value="1"/>
</dbReference>
<reference evidence="2 3" key="1">
    <citation type="submission" date="2019-06" db="EMBL/GenBank/DDBJ databases">
        <title>Genome sequence of Janthinobacterium lividum UCD_MED1.</title>
        <authorList>
            <person name="De Leon M.E."/>
            <person name="Jospin G."/>
        </authorList>
    </citation>
    <scope>NUCLEOTIDE SEQUENCE [LARGE SCALE GENOMIC DNA]</scope>
    <source>
        <strain evidence="2 3">UCD_MED1</strain>
    </source>
</reference>
<dbReference type="GO" id="GO:0016887">
    <property type="term" value="F:ATP hydrolysis activity"/>
    <property type="evidence" value="ECO:0007669"/>
    <property type="project" value="InterPro"/>
</dbReference>
<dbReference type="GO" id="GO:0004534">
    <property type="term" value="F:5'-3' RNA exonuclease activity"/>
    <property type="evidence" value="ECO:0007669"/>
    <property type="project" value="TreeGrafter"/>
</dbReference>
<dbReference type="InterPro" id="IPR027417">
    <property type="entry name" value="P-loop_NTPase"/>
</dbReference>
<dbReference type="Proteomes" id="UP000305681">
    <property type="component" value="Unassembled WGS sequence"/>
</dbReference>
<feature type="domain" description="Polymerase/histidinol phosphatase N-terminal" evidence="1">
    <location>
        <begin position="20"/>
        <end position="90"/>
    </location>
</feature>
<dbReference type="InterPro" id="IPR052018">
    <property type="entry name" value="PHP_domain"/>
</dbReference>
<proteinExistence type="predicted"/>
<dbReference type="PANTHER" id="PTHR42924:SF3">
    <property type="entry name" value="POLYMERASE_HISTIDINOL PHOSPHATASE N-TERMINAL DOMAIN-CONTAINING PROTEIN"/>
    <property type="match status" value="1"/>
</dbReference>
<dbReference type="SMART" id="SM00481">
    <property type="entry name" value="POLIIIAc"/>
    <property type="match status" value="1"/>
</dbReference>
<dbReference type="EMBL" id="VDGE01000001">
    <property type="protein sequence ID" value="TNC78198.1"/>
    <property type="molecule type" value="Genomic_DNA"/>
</dbReference>
<dbReference type="RefSeq" id="WP_139089364.1">
    <property type="nucleotide sequence ID" value="NZ_VDGE01000001.1"/>
</dbReference>
<dbReference type="Gene3D" id="3.20.20.140">
    <property type="entry name" value="Metal-dependent hydrolases"/>
    <property type="match status" value="1"/>
</dbReference>
<dbReference type="SUPFAM" id="SSF52540">
    <property type="entry name" value="P-loop containing nucleoside triphosphate hydrolases"/>
    <property type="match status" value="1"/>
</dbReference>
<dbReference type="PANTHER" id="PTHR42924">
    <property type="entry name" value="EXONUCLEASE"/>
    <property type="match status" value="1"/>
</dbReference>
<dbReference type="Gene3D" id="3.40.50.300">
    <property type="entry name" value="P-loop containing nucleotide triphosphate hydrolases"/>
    <property type="match status" value="2"/>
</dbReference>
<organism evidence="2 3">
    <name type="scientific">Janthinobacterium lividum</name>
    <dbReference type="NCBI Taxonomy" id="29581"/>
    <lineage>
        <taxon>Bacteria</taxon>
        <taxon>Pseudomonadati</taxon>
        <taxon>Pseudomonadota</taxon>
        <taxon>Betaproteobacteria</taxon>
        <taxon>Burkholderiales</taxon>
        <taxon>Oxalobacteraceae</taxon>
        <taxon>Janthinobacterium</taxon>
    </lineage>
</organism>
<dbReference type="InterPro" id="IPR016195">
    <property type="entry name" value="Pol/histidinol_Pase-like"/>
</dbReference>